<dbReference type="NCBIfam" id="TIGR02832">
    <property type="entry name" value="spo_yunB"/>
    <property type="match status" value="1"/>
</dbReference>
<keyword evidence="2" id="KW-1133">Transmembrane helix</keyword>
<feature type="region of interest" description="Disordered" evidence="1">
    <location>
        <begin position="42"/>
        <end position="73"/>
    </location>
</feature>
<name>A0A4Y8LSB2_9BACL</name>
<dbReference type="OrthoDB" id="1649278at2"/>
<feature type="region of interest" description="Disordered" evidence="1">
    <location>
        <begin position="291"/>
        <end position="311"/>
    </location>
</feature>
<keyword evidence="2" id="KW-0812">Transmembrane</keyword>
<comment type="caution">
    <text evidence="3">The sequence shown here is derived from an EMBL/GenBank/DDBJ whole genome shotgun (WGS) entry which is preliminary data.</text>
</comment>
<dbReference type="AlphaFoldDB" id="A0A4Y8LSB2"/>
<dbReference type="Pfam" id="PF09560">
    <property type="entry name" value="Spore_YunB"/>
    <property type="match status" value="1"/>
</dbReference>
<sequence>MRRKWGKGIQLTFLKNGSLPKPLPRRWGKGFALFRGGSPVKPAPRKFRSRRGISIPGGGSGYQPAKKWSSQRPRRKIPRKHVWLITILVLLFFVIQGISFLDRELRQPLMFLAKLRVTQMATEAINTAIKQEIAQTTDSDKMIQWKTTPEGKISGFLMDYKEQMRITAKTTEVVTRVLKEHEDIPERIPIGHALNSPFISSIGPSVSVKFHPSSAVKVDVETEQSEAGINMVLVEAFVRIRTEIAVIIPFDKEPEVLETKIPLSYVLVVGDVPTYYYDNNGNPVSNAAAQAPSIALPSKPEQSLPSLEKHE</sequence>
<evidence type="ECO:0000313" key="3">
    <source>
        <dbReference type="EMBL" id="TFE24290.1"/>
    </source>
</evidence>
<gene>
    <name evidence="3" type="primary">yunB</name>
    <name evidence="3" type="ORF">E2980_16795</name>
</gene>
<proteinExistence type="predicted"/>
<evidence type="ECO:0000256" key="2">
    <source>
        <dbReference type="SAM" id="Phobius"/>
    </source>
</evidence>
<evidence type="ECO:0000256" key="1">
    <source>
        <dbReference type="SAM" id="MobiDB-lite"/>
    </source>
</evidence>
<keyword evidence="4" id="KW-1185">Reference proteome</keyword>
<dbReference type="EMBL" id="SOMN01000027">
    <property type="protein sequence ID" value="TFE24290.1"/>
    <property type="molecule type" value="Genomic_DNA"/>
</dbReference>
<accession>A0A4Y8LSB2</accession>
<dbReference type="Proteomes" id="UP000297900">
    <property type="component" value="Unassembled WGS sequence"/>
</dbReference>
<keyword evidence="2" id="KW-0472">Membrane</keyword>
<reference evidence="3 4" key="1">
    <citation type="submission" date="2019-03" db="EMBL/GenBank/DDBJ databases">
        <title>Cohnella endophytica sp. nov., a novel endophytic bacterium isolated from bark of Sonneratia apetala.</title>
        <authorList>
            <person name="Tuo L."/>
        </authorList>
    </citation>
    <scope>NUCLEOTIDE SEQUENCE [LARGE SCALE GENOMIC DNA]</scope>
    <source>
        <strain evidence="3 4">CCTCC AB 208254</strain>
    </source>
</reference>
<evidence type="ECO:0000313" key="4">
    <source>
        <dbReference type="Proteomes" id="UP000297900"/>
    </source>
</evidence>
<feature type="transmembrane region" description="Helical" evidence="2">
    <location>
        <begin position="82"/>
        <end position="101"/>
    </location>
</feature>
<dbReference type="InterPro" id="IPR014197">
    <property type="entry name" value="Sporulation_prot_YunB"/>
</dbReference>
<protein>
    <submittedName>
        <fullName evidence="3">Sporulation protein YunB</fullName>
    </submittedName>
</protein>
<organism evidence="3 4">
    <name type="scientific">Cohnella luojiensis</name>
    <dbReference type="NCBI Taxonomy" id="652876"/>
    <lineage>
        <taxon>Bacteria</taxon>
        <taxon>Bacillati</taxon>
        <taxon>Bacillota</taxon>
        <taxon>Bacilli</taxon>
        <taxon>Bacillales</taxon>
        <taxon>Paenibacillaceae</taxon>
        <taxon>Cohnella</taxon>
    </lineage>
</organism>
<dbReference type="RefSeq" id="WP_135153396.1">
    <property type="nucleotide sequence ID" value="NZ_SOMN01000027.1"/>
</dbReference>